<dbReference type="InterPro" id="IPR012340">
    <property type="entry name" value="NA-bd_OB-fold"/>
</dbReference>
<name>A0A7S0H5C5_9EUKA</name>
<dbReference type="PANTHER" id="PTHR46565:SF20">
    <property type="entry name" value="COLD SHOCK DOMAIN-CONTAINING PROTEIN 4"/>
    <property type="match status" value="1"/>
</dbReference>
<evidence type="ECO:0000313" key="3">
    <source>
        <dbReference type="EMBL" id="CAD8460450.1"/>
    </source>
</evidence>
<organism evidence="3">
    <name type="scientific">Amorphochlora amoebiformis</name>
    <dbReference type="NCBI Taxonomy" id="1561963"/>
    <lineage>
        <taxon>Eukaryota</taxon>
        <taxon>Sar</taxon>
        <taxon>Rhizaria</taxon>
        <taxon>Cercozoa</taxon>
        <taxon>Chlorarachniophyceae</taxon>
        <taxon>Amorphochlora</taxon>
    </lineage>
</organism>
<dbReference type="Gene3D" id="2.40.50.140">
    <property type="entry name" value="Nucleic acid-binding proteins"/>
    <property type="match status" value="1"/>
</dbReference>
<gene>
    <name evidence="3" type="ORF">LAMO00422_LOCUS19408</name>
</gene>
<evidence type="ECO:0000256" key="1">
    <source>
        <dbReference type="SAM" id="MobiDB-lite"/>
    </source>
</evidence>
<feature type="domain" description="CSD" evidence="2">
    <location>
        <begin position="46"/>
        <end position="112"/>
    </location>
</feature>
<dbReference type="PANTHER" id="PTHR46565">
    <property type="entry name" value="COLD SHOCK DOMAIN PROTEIN 2"/>
    <property type="match status" value="1"/>
</dbReference>
<dbReference type="PROSITE" id="PS00352">
    <property type="entry name" value="CSD_1"/>
    <property type="match status" value="1"/>
</dbReference>
<dbReference type="InterPro" id="IPR019844">
    <property type="entry name" value="CSD_CS"/>
</dbReference>
<proteinExistence type="predicted"/>
<dbReference type="EMBL" id="HBEM01028414">
    <property type="protein sequence ID" value="CAD8460450.1"/>
    <property type="molecule type" value="Transcribed_RNA"/>
</dbReference>
<dbReference type="CDD" id="cd04458">
    <property type="entry name" value="CSP_CDS"/>
    <property type="match status" value="1"/>
</dbReference>
<protein>
    <recommendedName>
        <fullName evidence="2">CSD domain-containing protein</fullName>
    </recommendedName>
</protein>
<dbReference type="GO" id="GO:0003676">
    <property type="term" value="F:nucleic acid binding"/>
    <property type="evidence" value="ECO:0007669"/>
    <property type="project" value="InterPro"/>
</dbReference>
<dbReference type="PROSITE" id="PS51857">
    <property type="entry name" value="CSD_2"/>
    <property type="match status" value="1"/>
</dbReference>
<sequence>MFARTLLRVRSAVKPQTFKVAAFKMAPAPYRLFCESAAEASGEPGRVKGICKWFDSKKGFGFITPDDGTPDVFVHQTQIHAPGFRNLADGEPVEFVMEKQEDGKLRAVSVTGPDGAYVQGAPRPSPISRNDDWNF</sequence>
<dbReference type="Pfam" id="PF00313">
    <property type="entry name" value="CSD"/>
    <property type="match status" value="1"/>
</dbReference>
<dbReference type="PRINTS" id="PR00050">
    <property type="entry name" value="COLDSHOCK"/>
</dbReference>
<dbReference type="SMART" id="SM00357">
    <property type="entry name" value="CSP"/>
    <property type="match status" value="1"/>
</dbReference>
<dbReference type="InterPro" id="IPR011129">
    <property type="entry name" value="CSD"/>
</dbReference>
<feature type="region of interest" description="Disordered" evidence="1">
    <location>
        <begin position="113"/>
        <end position="135"/>
    </location>
</feature>
<evidence type="ECO:0000259" key="2">
    <source>
        <dbReference type="PROSITE" id="PS51857"/>
    </source>
</evidence>
<dbReference type="AlphaFoldDB" id="A0A7S0H5C5"/>
<accession>A0A7S0H5C5</accession>
<dbReference type="InterPro" id="IPR002059">
    <property type="entry name" value="CSP_DNA-bd"/>
</dbReference>
<dbReference type="SUPFAM" id="SSF50249">
    <property type="entry name" value="Nucleic acid-binding proteins"/>
    <property type="match status" value="1"/>
</dbReference>
<reference evidence="3" key="1">
    <citation type="submission" date="2021-01" db="EMBL/GenBank/DDBJ databases">
        <authorList>
            <person name="Corre E."/>
            <person name="Pelletier E."/>
            <person name="Niang G."/>
            <person name="Scheremetjew M."/>
            <person name="Finn R."/>
            <person name="Kale V."/>
            <person name="Holt S."/>
            <person name="Cochrane G."/>
            <person name="Meng A."/>
            <person name="Brown T."/>
            <person name="Cohen L."/>
        </authorList>
    </citation>
    <scope>NUCLEOTIDE SEQUENCE</scope>
    <source>
        <strain evidence="3">CCMP2058</strain>
    </source>
</reference>